<dbReference type="InterPro" id="IPR000560">
    <property type="entry name" value="His_Pase_clade-2"/>
</dbReference>
<feature type="signal peptide" evidence="8">
    <location>
        <begin position="1"/>
        <end position="23"/>
    </location>
</feature>
<evidence type="ECO:0000256" key="3">
    <source>
        <dbReference type="ARBA" id="ARBA00012646"/>
    </source>
</evidence>
<comment type="similarity">
    <text evidence="2">Belongs to the histidine acid phosphatase family.</text>
</comment>
<evidence type="ECO:0000256" key="6">
    <source>
        <dbReference type="ARBA" id="ARBA00023157"/>
    </source>
</evidence>
<name>R4WD33_RIPPE</name>
<dbReference type="CDD" id="cd07061">
    <property type="entry name" value="HP_HAP_like"/>
    <property type="match status" value="1"/>
</dbReference>
<sequence>MKILIFPKTYFICLTFYFYSAFADNEDVFNKAGPVIFANILYRHGARTPAEPYPNDPYKNESIYWPIGWGQLTNLGKLQHYKLGQWFRNRYEHLLPEGKYSPSLIYIQSTDMDRTIMSALSNLAGLFPPDNAEEWFNKIPWQPIPVHTTPEKLDKVLAMKYPCPKFEAEYRALLKSKEIMEFNKRHQELYDYVAKHTGLVVDGPVQLEYLYSTLLIEAMNNYTLPNWTEKVFPDKLREVSAFSFGLYTYNKHLQRLKNGPLLKDMIQHMDEKINGKLDPNRNLWVYSAHDTTVANMLNTLGVFDPHPPPFTATVLLELRKNINDEYSVTVLYKNSTENEPVLLTVPGCTAACPLDKFKALLQDVIPVDWDSECHSHQLFDLTSDQPYNSLAIFEETEILENPWPKYFYWTKKYSRTKNI</sequence>
<dbReference type="GO" id="GO:0003993">
    <property type="term" value="F:acid phosphatase activity"/>
    <property type="evidence" value="ECO:0007669"/>
    <property type="project" value="UniProtKB-EC"/>
</dbReference>
<dbReference type="EMBL" id="AK417169">
    <property type="protein sequence ID" value="BAN20384.1"/>
    <property type="molecule type" value="mRNA"/>
</dbReference>
<evidence type="ECO:0000256" key="5">
    <source>
        <dbReference type="ARBA" id="ARBA00022801"/>
    </source>
</evidence>
<keyword evidence="4 8" id="KW-0732">Signal</keyword>
<accession>R4WD33</accession>
<dbReference type="InterPro" id="IPR029033">
    <property type="entry name" value="His_PPase_superfam"/>
</dbReference>
<organism evidence="9">
    <name type="scientific">Riptortus pedestris</name>
    <name type="common">Bean bug</name>
    <dbReference type="NCBI Taxonomy" id="329032"/>
    <lineage>
        <taxon>Eukaryota</taxon>
        <taxon>Metazoa</taxon>
        <taxon>Ecdysozoa</taxon>
        <taxon>Arthropoda</taxon>
        <taxon>Hexapoda</taxon>
        <taxon>Insecta</taxon>
        <taxon>Pterygota</taxon>
        <taxon>Neoptera</taxon>
        <taxon>Paraneoptera</taxon>
        <taxon>Hemiptera</taxon>
        <taxon>Heteroptera</taxon>
        <taxon>Panheteroptera</taxon>
        <taxon>Pentatomomorpha</taxon>
        <taxon>Coreoidea</taxon>
        <taxon>Alydidae</taxon>
        <taxon>Riptortus</taxon>
    </lineage>
</organism>
<evidence type="ECO:0000256" key="1">
    <source>
        <dbReference type="ARBA" id="ARBA00000032"/>
    </source>
</evidence>
<protein>
    <recommendedName>
        <fullName evidence="3">acid phosphatase</fullName>
        <ecNumber evidence="3">3.1.3.2</ecNumber>
    </recommendedName>
</protein>
<evidence type="ECO:0000256" key="8">
    <source>
        <dbReference type="SAM" id="SignalP"/>
    </source>
</evidence>
<dbReference type="Pfam" id="PF00328">
    <property type="entry name" value="His_Phos_2"/>
    <property type="match status" value="1"/>
</dbReference>
<dbReference type="PROSITE" id="PS00616">
    <property type="entry name" value="HIS_ACID_PHOSPHAT_1"/>
    <property type="match status" value="1"/>
</dbReference>
<keyword evidence="7" id="KW-0325">Glycoprotein</keyword>
<dbReference type="InterPro" id="IPR050645">
    <property type="entry name" value="Histidine_acid_phosphatase"/>
</dbReference>
<reference evidence="9" key="1">
    <citation type="journal article" date="2013" name="PLoS ONE">
        <title>Gene expression in gut symbiotic organ of stinkbug affected by extracellular bacterial symbiont.</title>
        <authorList>
            <person name="Futahashi R."/>
            <person name="Tanaka K."/>
            <person name="Tanahashi M."/>
            <person name="Nikoh N."/>
            <person name="Kikuchi Y."/>
            <person name="Lee B.L."/>
            <person name="Fukatsu T."/>
        </authorList>
    </citation>
    <scope>NUCLEOTIDE SEQUENCE</scope>
    <source>
        <tissue evidence="9">Midgut</tissue>
    </source>
</reference>
<dbReference type="EC" id="3.1.3.2" evidence="3"/>
<dbReference type="SUPFAM" id="SSF53254">
    <property type="entry name" value="Phosphoglycerate mutase-like"/>
    <property type="match status" value="1"/>
</dbReference>
<dbReference type="Gene3D" id="3.40.50.1240">
    <property type="entry name" value="Phosphoglycerate mutase-like"/>
    <property type="match status" value="1"/>
</dbReference>
<dbReference type="AlphaFoldDB" id="R4WD33"/>
<dbReference type="PROSITE" id="PS00778">
    <property type="entry name" value="HIS_ACID_PHOSPHAT_2"/>
    <property type="match status" value="1"/>
</dbReference>
<evidence type="ECO:0000256" key="2">
    <source>
        <dbReference type="ARBA" id="ARBA00005375"/>
    </source>
</evidence>
<evidence type="ECO:0000313" key="9">
    <source>
        <dbReference type="EMBL" id="BAN20384.1"/>
    </source>
</evidence>
<comment type="catalytic activity">
    <reaction evidence="1">
        <text>a phosphate monoester + H2O = an alcohol + phosphate</text>
        <dbReference type="Rhea" id="RHEA:15017"/>
        <dbReference type="ChEBI" id="CHEBI:15377"/>
        <dbReference type="ChEBI" id="CHEBI:30879"/>
        <dbReference type="ChEBI" id="CHEBI:43474"/>
        <dbReference type="ChEBI" id="CHEBI:67140"/>
        <dbReference type="EC" id="3.1.3.2"/>
    </reaction>
</comment>
<evidence type="ECO:0000256" key="4">
    <source>
        <dbReference type="ARBA" id="ARBA00022729"/>
    </source>
</evidence>
<feature type="chain" id="PRO_5004381215" description="acid phosphatase" evidence="8">
    <location>
        <begin position="24"/>
        <end position="419"/>
    </location>
</feature>
<proteinExistence type="evidence at transcript level"/>
<keyword evidence="6" id="KW-1015">Disulfide bond</keyword>
<dbReference type="InterPro" id="IPR033379">
    <property type="entry name" value="Acid_Pase_AS"/>
</dbReference>
<dbReference type="PANTHER" id="PTHR11567:SF211">
    <property type="entry name" value="PROSTATIC ACID PHOSPHATASE"/>
    <property type="match status" value="1"/>
</dbReference>
<dbReference type="PANTHER" id="PTHR11567">
    <property type="entry name" value="ACID PHOSPHATASE-RELATED"/>
    <property type="match status" value="1"/>
</dbReference>
<keyword evidence="5" id="KW-0378">Hydrolase</keyword>
<evidence type="ECO:0000256" key="7">
    <source>
        <dbReference type="ARBA" id="ARBA00023180"/>
    </source>
</evidence>